<evidence type="ECO:0000313" key="9">
    <source>
        <dbReference type="EMBL" id="MBM6618667.1"/>
    </source>
</evidence>
<evidence type="ECO:0000256" key="4">
    <source>
        <dbReference type="ARBA" id="ARBA00022692"/>
    </source>
</evidence>
<keyword evidence="3" id="KW-1003">Cell membrane</keyword>
<dbReference type="PROSITE" id="PS50850">
    <property type="entry name" value="MFS"/>
    <property type="match status" value="1"/>
</dbReference>
<feature type="transmembrane region" description="Helical" evidence="7">
    <location>
        <begin position="81"/>
        <end position="103"/>
    </location>
</feature>
<keyword evidence="10" id="KW-1185">Reference proteome</keyword>
<keyword evidence="6 7" id="KW-0472">Membrane</keyword>
<dbReference type="Pfam" id="PF07690">
    <property type="entry name" value="MFS_1"/>
    <property type="match status" value="1"/>
</dbReference>
<feature type="transmembrane region" description="Helical" evidence="7">
    <location>
        <begin position="48"/>
        <end position="69"/>
    </location>
</feature>
<evidence type="ECO:0000256" key="7">
    <source>
        <dbReference type="SAM" id="Phobius"/>
    </source>
</evidence>
<name>A0ABS2DJJ3_9BACI</name>
<proteinExistence type="predicted"/>
<evidence type="ECO:0000256" key="1">
    <source>
        <dbReference type="ARBA" id="ARBA00004651"/>
    </source>
</evidence>
<protein>
    <submittedName>
        <fullName evidence="9">MFS transporter</fullName>
    </submittedName>
</protein>
<feature type="transmembrane region" description="Helical" evidence="7">
    <location>
        <begin position="263"/>
        <end position="282"/>
    </location>
</feature>
<dbReference type="PANTHER" id="PTHR43266:SF2">
    <property type="entry name" value="MAJOR FACILITATOR SUPERFAMILY (MFS) PROFILE DOMAIN-CONTAINING PROTEIN"/>
    <property type="match status" value="1"/>
</dbReference>
<gene>
    <name evidence="9" type="ORF">JR050_13435</name>
</gene>
<dbReference type="CDD" id="cd06173">
    <property type="entry name" value="MFS_MefA_like"/>
    <property type="match status" value="1"/>
</dbReference>
<dbReference type="InterPro" id="IPR001958">
    <property type="entry name" value="Tet-R_TetA/multi-R_MdtG-like"/>
</dbReference>
<sequence length="423" mass="44820">MESKRRSTLLKNKSYLWLISSQIVSSLGDWLDILAVMTLVAIKWNASPIAVSALMLCFAGPMIVVGPIAGSIADKFDRKKIMIISDILSAIAVLGVAFSTSLWQVYVLITLKSIFVAFFMPAKNGKLKEIVDPEDIQMATGISGMIDNGAKVIGPTISGLLVASVGVQWAFFLDAISFVLSALFLIAVPKTAIQSTNDITATSKLSLQELSSTMKEGFAILKGFPILLTSLFLFSASLFVLQIADTQFMVLARLIFEEPTTLVGYAMAASGVGMFVSSAILTKIKLPNVLVTTSLGGIGVGGAFALVALMTRLDITLIYLLFPLLCFIAGASFGLTAIPFQISVQKQVPISKTGRVFGTIGSITTISSFIGMGLGGVLSQTIGVIQTFVLAGVLLICVGTLMLISKRSVESRGHHVTESDGGI</sequence>
<dbReference type="PANTHER" id="PTHR43266">
    <property type="entry name" value="MACROLIDE-EFFLUX PROTEIN"/>
    <property type="match status" value="1"/>
</dbReference>
<feature type="transmembrane region" description="Helical" evidence="7">
    <location>
        <begin position="169"/>
        <end position="188"/>
    </location>
</feature>
<dbReference type="InterPro" id="IPR036259">
    <property type="entry name" value="MFS_trans_sf"/>
</dbReference>
<keyword evidence="4 7" id="KW-0812">Transmembrane</keyword>
<keyword evidence="2" id="KW-0813">Transport</keyword>
<feature type="transmembrane region" description="Helical" evidence="7">
    <location>
        <begin position="384"/>
        <end position="404"/>
    </location>
</feature>
<comment type="subcellular location">
    <subcellularLocation>
        <location evidence="1">Cell membrane</location>
        <topology evidence="1">Multi-pass membrane protein</topology>
    </subcellularLocation>
</comment>
<feature type="transmembrane region" description="Helical" evidence="7">
    <location>
        <begin position="15"/>
        <end position="42"/>
    </location>
</feature>
<dbReference type="Gene3D" id="1.20.1250.20">
    <property type="entry name" value="MFS general substrate transporter like domains"/>
    <property type="match status" value="1"/>
</dbReference>
<evidence type="ECO:0000256" key="5">
    <source>
        <dbReference type="ARBA" id="ARBA00022989"/>
    </source>
</evidence>
<organism evidence="9 10">
    <name type="scientific">Bacillus suaedaesalsae</name>
    <dbReference type="NCBI Taxonomy" id="2810349"/>
    <lineage>
        <taxon>Bacteria</taxon>
        <taxon>Bacillati</taxon>
        <taxon>Bacillota</taxon>
        <taxon>Bacilli</taxon>
        <taxon>Bacillales</taxon>
        <taxon>Bacillaceae</taxon>
        <taxon>Bacillus</taxon>
    </lineage>
</organism>
<comment type="caution">
    <text evidence="9">The sequence shown here is derived from an EMBL/GenBank/DDBJ whole genome shotgun (WGS) entry which is preliminary data.</text>
</comment>
<evidence type="ECO:0000256" key="2">
    <source>
        <dbReference type="ARBA" id="ARBA00022448"/>
    </source>
</evidence>
<dbReference type="InterPro" id="IPR011701">
    <property type="entry name" value="MFS"/>
</dbReference>
<feature type="transmembrane region" description="Helical" evidence="7">
    <location>
        <begin position="289"/>
        <end position="311"/>
    </location>
</feature>
<accession>A0ABS2DJJ3</accession>
<dbReference type="SUPFAM" id="SSF103473">
    <property type="entry name" value="MFS general substrate transporter"/>
    <property type="match status" value="1"/>
</dbReference>
<dbReference type="EMBL" id="JAFELM010000034">
    <property type="protein sequence ID" value="MBM6618667.1"/>
    <property type="molecule type" value="Genomic_DNA"/>
</dbReference>
<evidence type="ECO:0000256" key="3">
    <source>
        <dbReference type="ARBA" id="ARBA00022475"/>
    </source>
</evidence>
<dbReference type="Proteomes" id="UP001518925">
    <property type="component" value="Unassembled WGS sequence"/>
</dbReference>
<dbReference type="PRINTS" id="PR01035">
    <property type="entry name" value="TCRTETA"/>
</dbReference>
<evidence type="ECO:0000313" key="10">
    <source>
        <dbReference type="Proteomes" id="UP001518925"/>
    </source>
</evidence>
<evidence type="ECO:0000259" key="8">
    <source>
        <dbReference type="PROSITE" id="PS50850"/>
    </source>
</evidence>
<feature type="transmembrane region" description="Helical" evidence="7">
    <location>
        <begin position="317"/>
        <end position="344"/>
    </location>
</feature>
<feature type="transmembrane region" description="Helical" evidence="7">
    <location>
        <begin position="356"/>
        <end position="378"/>
    </location>
</feature>
<dbReference type="RefSeq" id="WP_204204021.1">
    <property type="nucleotide sequence ID" value="NZ_JAFELM010000034.1"/>
</dbReference>
<keyword evidence="5 7" id="KW-1133">Transmembrane helix</keyword>
<reference evidence="9 10" key="1">
    <citation type="submission" date="2021-02" db="EMBL/GenBank/DDBJ databases">
        <title>Bacillus sp. RD4P76, an endophyte from a halophyte.</title>
        <authorList>
            <person name="Sun J.-Q."/>
        </authorList>
    </citation>
    <scope>NUCLEOTIDE SEQUENCE [LARGE SCALE GENOMIC DNA]</scope>
    <source>
        <strain evidence="9 10">RD4P76</strain>
    </source>
</reference>
<feature type="domain" description="Major facilitator superfamily (MFS) profile" evidence="8">
    <location>
        <begin position="1"/>
        <end position="409"/>
    </location>
</feature>
<feature type="transmembrane region" description="Helical" evidence="7">
    <location>
        <begin position="224"/>
        <end position="243"/>
    </location>
</feature>
<evidence type="ECO:0000256" key="6">
    <source>
        <dbReference type="ARBA" id="ARBA00023136"/>
    </source>
</evidence>
<dbReference type="InterPro" id="IPR020846">
    <property type="entry name" value="MFS_dom"/>
</dbReference>